<accession>A0AAD4BYS7</accession>
<gene>
    <name evidence="2" type="ORF">L210DRAFT_3154422</name>
</gene>
<comment type="caution">
    <text evidence="2">The sequence shown here is derived from an EMBL/GenBank/DDBJ whole genome shotgun (WGS) entry which is preliminary data.</text>
</comment>
<keyword evidence="3" id="KW-1185">Reference proteome</keyword>
<reference evidence="2" key="1">
    <citation type="submission" date="2019-10" db="EMBL/GenBank/DDBJ databases">
        <authorList>
            <consortium name="DOE Joint Genome Institute"/>
            <person name="Kuo A."/>
            <person name="Miyauchi S."/>
            <person name="Kiss E."/>
            <person name="Drula E."/>
            <person name="Kohler A."/>
            <person name="Sanchez-Garcia M."/>
            <person name="Andreopoulos B."/>
            <person name="Barry K.W."/>
            <person name="Bonito G."/>
            <person name="Buee M."/>
            <person name="Carver A."/>
            <person name="Chen C."/>
            <person name="Cichocki N."/>
            <person name="Clum A."/>
            <person name="Culley D."/>
            <person name="Crous P.W."/>
            <person name="Fauchery L."/>
            <person name="Girlanda M."/>
            <person name="Hayes R."/>
            <person name="Keri Z."/>
            <person name="LaButti K."/>
            <person name="Lipzen A."/>
            <person name="Lombard V."/>
            <person name="Magnuson J."/>
            <person name="Maillard F."/>
            <person name="Morin E."/>
            <person name="Murat C."/>
            <person name="Nolan M."/>
            <person name="Ohm R."/>
            <person name="Pangilinan J."/>
            <person name="Pereira M."/>
            <person name="Perotto S."/>
            <person name="Peter M."/>
            <person name="Riley R."/>
            <person name="Sitrit Y."/>
            <person name="Stielow B."/>
            <person name="Szollosi G."/>
            <person name="Zifcakova L."/>
            <person name="Stursova M."/>
            <person name="Spatafora J.W."/>
            <person name="Tedersoo L."/>
            <person name="Vaario L.-M."/>
            <person name="Yamada A."/>
            <person name="Yan M."/>
            <person name="Wang P."/>
            <person name="Xu J."/>
            <person name="Bruns T."/>
            <person name="Baldrian P."/>
            <person name="Vilgalys R."/>
            <person name="Henrissat B."/>
            <person name="Grigoriev I.V."/>
            <person name="Hibbett D."/>
            <person name="Nagy L.G."/>
            <person name="Martin F.M."/>
        </authorList>
    </citation>
    <scope>NUCLEOTIDE SEQUENCE</scope>
    <source>
        <strain evidence="2">BED1</strain>
    </source>
</reference>
<feature type="chain" id="PRO_5042259774" description="Secreted protein" evidence="1">
    <location>
        <begin position="37"/>
        <end position="262"/>
    </location>
</feature>
<dbReference type="EMBL" id="WHUW01000008">
    <property type="protein sequence ID" value="KAF8443033.1"/>
    <property type="molecule type" value="Genomic_DNA"/>
</dbReference>
<protein>
    <recommendedName>
        <fullName evidence="4">Secreted protein</fullName>
    </recommendedName>
</protein>
<evidence type="ECO:0000313" key="3">
    <source>
        <dbReference type="Proteomes" id="UP001194468"/>
    </source>
</evidence>
<feature type="signal peptide" evidence="1">
    <location>
        <begin position="1"/>
        <end position="36"/>
    </location>
</feature>
<evidence type="ECO:0008006" key="4">
    <source>
        <dbReference type="Google" id="ProtNLM"/>
    </source>
</evidence>
<evidence type="ECO:0000256" key="1">
    <source>
        <dbReference type="SAM" id="SignalP"/>
    </source>
</evidence>
<proteinExistence type="predicted"/>
<name>A0AAD4BYS7_BOLED</name>
<evidence type="ECO:0000313" key="2">
    <source>
        <dbReference type="EMBL" id="KAF8443033.1"/>
    </source>
</evidence>
<organism evidence="2 3">
    <name type="scientific">Boletus edulis BED1</name>
    <dbReference type="NCBI Taxonomy" id="1328754"/>
    <lineage>
        <taxon>Eukaryota</taxon>
        <taxon>Fungi</taxon>
        <taxon>Dikarya</taxon>
        <taxon>Basidiomycota</taxon>
        <taxon>Agaricomycotina</taxon>
        <taxon>Agaricomycetes</taxon>
        <taxon>Agaricomycetidae</taxon>
        <taxon>Boletales</taxon>
        <taxon>Boletineae</taxon>
        <taxon>Boletaceae</taxon>
        <taxon>Boletoideae</taxon>
        <taxon>Boletus</taxon>
    </lineage>
</organism>
<sequence length="262" mass="29157">MHTELCRQFFAGPPLSSSVTMLPALPLLALVSAAQAIPFPFKFLGWNTQTPFQPSVFSVSPPKDESGWVDPRALGGQFIDFTTPRYGEPLNVIISNLSDPFVLTDEGFRWYYKSIGFSEECLGLHYGHVHKADLGDGDGRKSEHILARQHYFPRWGTCWETLIGGNHFRAWKQNGTDASTGAWFLGASKEQDSTKHHMIVPNGYNIGRDLLVQSAISGSSWKGMSWVTDVEWRDGLLEPGFKGINHAIAQDGRIAILTVHRV</sequence>
<reference evidence="2" key="2">
    <citation type="journal article" date="2020" name="Nat. Commun.">
        <title>Large-scale genome sequencing of mycorrhizal fungi provides insights into the early evolution of symbiotic traits.</title>
        <authorList>
            <person name="Miyauchi S."/>
            <person name="Kiss E."/>
            <person name="Kuo A."/>
            <person name="Drula E."/>
            <person name="Kohler A."/>
            <person name="Sanchez-Garcia M."/>
            <person name="Morin E."/>
            <person name="Andreopoulos B."/>
            <person name="Barry K.W."/>
            <person name="Bonito G."/>
            <person name="Buee M."/>
            <person name="Carver A."/>
            <person name="Chen C."/>
            <person name="Cichocki N."/>
            <person name="Clum A."/>
            <person name="Culley D."/>
            <person name="Crous P.W."/>
            <person name="Fauchery L."/>
            <person name="Girlanda M."/>
            <person name="Hayes R.D."/>
            <person name="Keri Z."/>
            <person name="LaButti K."/>
            <person name="Lipzen A."/>
            <person name="Lombard V."/>
            <person name="Magnuson J."/>
            <person name="Maillard F."/>
            <person name="Murat C."/>
            <person name="Nolan M."/>
            <person name="Ohm R.A."/>
            <person name="Pangilinan J."/>
            <person name="Pereira M.F."/>
            <person name="Perotto S."/>
            <person name="Peter M."/>
            <person name="Pfister S."/>
            <person name="Riley R."/>
            <person name="Sitrit Y."/>
            <person name="Stielow J.B."/>
            <person name="Szollosi G."/>
            <person name="Zifcakova L."/>
            <person name="Stursova M."/>
            <person name="Spatafora J.W."/>
            <person name="Tedersoo L."/>
            <person name="Vaario L.M."/>
            <person name="Yamada A."/>
            <person name="Yan M."/>
            <person name="Wang P."/>
            <person name="Xu J."/>
            <person name="Bruns T."/>
            <person name="Baldrian P."/>
            <person name="Vilgalys R."/>
            <person name="Dunand C."/>
            <person name="Henrissat B."/>
            <person name="Grigoriev I.V."/>
            <person name="Hibbett D."/>
            <person name="Nagy L.G."/>
            <person name="Martin F.M."/>
        </authorList>
    </citation>
    <scope>NUCLEOTIDE SEQUENCE</scope>
    <source>
        <strain evidence="2">BED1</strain>
    </source>
</reference>
<dbReference type="Proteomes" id="UP001194468">
    <property type="component" value="Unassembled WGS sequence"/>
</dbReference>
<dbReference type="AlphaFoldDB" id="A0AAD4BYS7"/>
<keyword evidence="1" id="KW-0732">Signal</keyword>